<dbReference type="EMBL" id="QAPF01000014">
    <property type="protein sequence ID" value="TEA21695.1"/>
    <property type="molecule type" value="Genomic_DNA"/>
</dbReference>
<keyword evidence="4" id="KW-1185">Reference proteome</keyword>
<name>A0A4R8TSM5_9PEZI</name>
<proteinExistence type="predicted"/>
<feature type="region of interest" description="Disordered" evidence="1">
    <location>
        <begin position="186"/>
        <end position="206"/>
    </location>
</feature>
<keyword evidence="2" id="KW-0812">Transmembrane</keyword>
<feature type="transmembrane region" description="Helical" evidence="2">
    <location>
        <begin position="217"/>
        <end position="240"/>
    </location>
</feature>
<dbReference type="AlphaFoldDB" id="A0A4R8TSM5"/>
<dbReference type="Proteomes" id="UP000295604">
    <property type="component" value="Unassembled WGS sequence"/>
</dbReference>
<comment type="caution">
    <text evidence="3">The sequence shown here is derived from an EMBL/GenBank/DDBJ whole genome shotgun (WGS) entry which is preliminary data.</text>
</comment>
<keyword evidence="2" id="KW-1133">Transmembrane helix</keyword>
<evidence type="ECO:0000256" key="2">
    <source>
        <dbReference type="SAM" id="Phobius"/>
    </source>
</evidence>
<sequence length="318" mass="34178">MSLGSLTTTFAPAPTCVRADHFWREDRGNKDFYVQQGPPFTQAPECFPSGFLPVSTSYYSPGVCPSSYTPACSSTLMQGDRQVTAHVCCPSFGEYSCPPDDATEYSRLPFLTTFGCWSEVSSTMTITVTQAMPKSNIVTTGVYWAGVFGAYAINVRFNEDETTFPTETGTATPRIPSIVATSVAESRSTTDELIPAETSPAGQDTATTNTSAIATGAAAGIGVGSGLGVVLLALLAVFLARRLRKKRPASHKFDDEKLSNSSRDNRTELLGSLPNYHAAELAGSYEHTRTQTLDTKPTEEIVSPESPVPVKMSPRNKR</sequence>
<accession>A0A4R8TSM5</accession>
<feature type="region of interest" description="Disordered" evidence="1">
    <location>
        <begin position="284"/>
        <end position="318"/>
    </location>
</feature>
<evidence type="ECO:0000256" key="1">
    <source>
        <dbReference type="SAM" id="MobiDB-lite"/>
    </source>
</evidence>
<keyword evidence="2" id="KW-0472">Membrane</keyword>
<reference evidence="3 4" key="1">
    <citation type="submission" date="2018-11" db="EMBL/GenBank/DDBJ databases">
        <title>Genome sequence and assembly of Colletotrichum sidae.</title>
        <authorList>
            <person name="Gan P."/>
            <person name="Shirasu K."/>
        </authorList>
    </citation>
    <scope>NUCLEOTIDE SEQUENCE [LARGE SCALE GENOMIC DNA]</scope>
    <source>
        <strain evidence="3 4">CBS 518.97</strain>
    </source>
</reference>
<protein>
    <submittedName>
        <fullName evidence="3">Uncharacterized protein</fullName>
    </submittedName>
</protein>
<gene>
    <name evidence="3" type="ORF">C8034_v004603</name>
</gene>
<evidence type="ECO:0000313" key="3">
    <source>
        <dbReference type="EMBL" id="TEA21695.1"/>
    </source>
</evidence>
<evidence type="ECO:0000313" key="4">
    <source>
        <dbReference type="Proteomes" id="UP000295604"/>
    </source>
</evidence>
<organism evidence="3 4">
    <name type="scientific">Colletotrichum sidae</name>
    <dbReference type="NCBI Taxonomy" id="1347389"/>
    <lineage>
        <taxon>Eukaryota</taxon>
        <taxon>Fungi</taxon>
        <taxon>Dikarya</taxon>
        <taxon>Ascomycota</taxon>
        <taxon>Pezizomycotina</taxon>
        <taxon>Sordariomycetes</taxon>
        <taxon>Hypocreomycetidae</taxon>
        <taxon>Glomerellales</taxon>
        <taxon>Glomerellaceae</taxon>
        <taxon>Colletotrichum</taxon>
        <taxon>Colletotrichum orbiculare species complex</taxon>
    </lineage>
</organism>